<dbReference type="PANTHER" id="PTHR12231">
    <property type="entry name" value="CTX-RELATED TYPE I TRANSMEMBRANE PROTEIN"/>
    <property type="match status" value="1"/>
</dbReference>
<dbReference type="SUPFAM" id="SSF48726">
    <property type="entry name" value="Immunoglobulin"/>
    <property type="match status" value="1"/>
</dbReference>
<dbReference type="Proteomes" id="UP000015102">
    <property type="component" value="Unassembled WGS sequence"/>
</dbReference>
<proteinExistence type="predicted"/>
<dbReference type="EnsemblMetazoa" id="MESCA006705-RA">
    <property type="protein sequence ID" value="MESCA006705-PA"/>
    <property type="gene ID" value="MESCA006705"/>
</dbReference>
<keyword evidence="4" id="KW-0393">Immunoglobulin domain</keyword>
<keyword evidence="8" id="KW-1185">Reference proteome</keyword>
<evidence type="ECO:0000259" key="6">
    <source>
        <dbReference type="PROSITE" id="PS50835"/>
    </source>
</evidence>
<dbReference type="SMART" id="SM00408">
    <property type="entry name" value="IGc2"/>
    <property type="match status" value="1"/>
</dbReference>
<reference evidence="8" key="1">
    <citation type="submission" date="2013-02" db="EMBL/GenBank/DDBJ databases">
        <authorList>
            <person name="Hughes D."/>
        </authorList>
    </citation>
    <scope>NUCLEOTIDE SEQUENCE</scope>
    <source>
        <strain>Durham</strain>
        <strain evidence="8">NC isolate 2 -- Noor lab</strain>
    </source>
</reference>
<keyword evidence="3" id="KW-1015">Disulfide bond</keyword>
<dbReference type="PANTHER" id="PTHR12231:SF271">
    <property type="entry name" value="DPR-INTERACTING PROTEIN GAMMA"/>
    <property type="match status" value="1"/>
</dbReference>
<dbReference type="InterPro" id="IPR051170">
    <property type="entry name" value="Neural/epithelial_adhesion"/>
</dbReference>
<dbReference type="STRING" id="36166.T1GSP5"/>
<evidence type="ECO:0000256" key="2">
    <source>
        <dbReference type="ARBA" id="ARBA00022737"/>
    </source>
</evidence>
<keyword evidence="1" id="KW-0732">Signal</keyword>
<evidence type="ECO:0000313" key="8">
    <source>
        <dbReference type="Proteomes" id="UP000015102"/>
    </source>
</evidence>
<dbReference type="HOGENOM" id="CLU_1857566_0_0_1"/>
<dbReference type="InterPro" id="IPR007110">
    <property type="entry name" value="Ig-like_dom"/>
</dbReference>
<dbReference type="PROSITE" id="PS50835">
    <property type="entry name" value="IG_LIKE"/>
    <property type="match status" value="1"/>
</dbReference>
<sequence length="138" mass="14716">MVRAPSQLLGTPLGSDVHLKCQIEASPMPVSYWLKASQTKQSSSHSSTSSSSSSSSSTGYGGFGGISQSNGGEVFNHQQTEMLLDGPKYGISETHQGYKGTMILTVRNFSQTDVGTYYCVSTNSLGRAEGTLRLYGNF</sequence>
<organism evidence="7 8">
    <name type="scientific">Megaselia scalaris</name>
    <name type="common">Humpbacked fly</name>
    <name type="synonym">Phora scalaris</name>
    <dbReference type="NCBI Taxonomy" id="36166"/>
    <lineage>
        <taxon>Eukaryota</taxon>
        <taxon>Metazoa</taxon>
        <taxon>Ecdysozoa</taxon>
        <taxon>Arthropoda</taxon>
        <taxon>Hexapoda</taxon>
        <taxon>Insecta</taxon>
        <taxon>Pterygota</taxon>
        <taxon>Neoptera</taxon>
        <taxon>Endopterygota</taxon>
        <taxon>Diptera</taxon>
        <taxon>Brachycera</taxon>
        <taxon>Muscomorpha</taxon>
        <taxon>Platypezoidea</taxon>
        <taxon>Phoridae</taxon>
        <taxon>Megaseliini</taxon>
        <taxon>Megaselia</taxon>
    </lineage>
</organism>
<evidence type="ECO:0000256" key="3">
    <source>
        <dbReference type="ARBA" id="ARBA00023157"/>
    </source>
</evidence>
<protein>
    <recommendedName>
        <fullName evidence="6">Ig-like domain-containing protein</fullName>
    </recommendedName>
</protein>
<evidence type="ECO:0000313" key="7">
    <source>
        <dbReference type="EnsemblMetazoa" id="MESCA006705-PA"/>
    </source>
</evidence>
<accession>T1GSP5</accession>
<feature type="domain" description="Ig-like" evidence="6">
    <location>
        <begin position="14"/>
        <end position="133"/>
    </location>
</feature>
<dbReference type="GO" id="GO:0043005">
    <property type="term" value="C:neuron projection"/>
    <property type="evidence" value="ECO:0007669"/>
    <property type="project" value="TreeGrafter"/>
</dbReference>
<dbReference type="SMART" id="SM00409">
    <property type="entry name" value="IG"/>
    <property type="match status" value="1"/>
</dbReference>
<evidence type="ECO:0000256" key="5">
    <source>
        <dbReference type="SAM" id="MobiDB-lite"/>
    </source>
</evidence>
<dbReference type="InterPro" id="IPR003598">
    <property type="entry name" value="Ig_sub2"/>
</dbReference>
<dbReference type="InterPro" id="IPR036179">
    <property type="entry name" value="Ig-like_dom_sf"/>
</dbReference>
<dbReference type="InterPro" id="IPR013783">
    <property type="entry name" value="Ig-like_fold"/>
</dbReference>
<dbReference type="Gene3D" id="2.60.40.10">
    <property type="entry name" value="Immunoglobulins"/>
    <property type="match status" value="2"/>
</dbReference>
<dbReference type="AlphaFoldDB" id="T1GSP5"/>
<keyword evidence="2" id="KW-0677">Repeat</keyword>
<feature type="compositionally biased region" description="Low complexity" evidence="5">
    <location>
        <begin position="40"/>
        <end position="58"/>
    </location>
</feature>
<reference evidence="7" key="2">
    <citation type="submission" date="2015-06" db="UniProtKB">
        <authorList>
            <consortium name="EnsemblMetazoa"/>
        </authorList>
    </citation>
    <scope>IDENTIFICATION</scope>
</reference>
<evidence type="ECO:0000256" key="4">
    <source>
        <dbReference type="ARBA" id="ARBA00023319"/>
    </source>
</evidence>
<name>T1GSP5_MEGSC</name>
<dbReference type="EMBL" id="CAQQ02009122">
    <property type="status" value="NOT_ANNOTATED_CDS"/>
    <property type="molecule type" value="Genomic_DNA"/>
</dbReference>
<dbReference type="InterPro" id="IPR003599">
    <property type="entry name" value="Ig_sub"/>
</dbReference>
<evidence type="ECO:0000256" key="1">
    <source>
        <dbReference type="ARBA" id="ARBA00022729"/>
    </source>
</evidence>
<feature type="region of interest" description="Disordered" evidence="5">
    <location>
        <begin position="40"/>
        <end position="74"/>
    </location>
</feature>